<evidence type="ECO:0000259" key="3">
    <source>
        <dbReference type="Pfam" id="PF15865"/>
    </source>
</evidence>
<dbReference type="InterPro" id="IPR055387">
    <property type="entry name" value="FANCA_arcN"/>
</dbReference>
<evidence type="ECO:0000259" key="2">
    <source>
        <dbReference type="Pfam" id="PF03511"/>
    </source>
</evidence>
<dbReference type="InterPro" id="IPR003516">
    <property type="entry name" value="FANCA"/>
</dbReference>
<reference evidence="6" key="1">
    <citation type="journal article" date="2021" name="Evol. Appl.">
        <title>The genome of the Pyrenean desman and the effects of bottlenecks and inbreeding on the genomic landscape of an endangered species.</title>
        <authorList>
            <person name="Escoda L."/>
            <person name="Castresana J."/>
        </authorList>
    </citation>
    <scope>NUCLEOTIDE SEQUENCE</scope>
    <source>
        <strain evidence="6">IBE-C5619</strain>
    </source>
</reference>
<feature type="region of interest" description="Disordered" evidence="1">
    <location>
        <begin position="617"/>
        <end position="657"/>
    </location>
</feature>
<evidence type="ECO:0000313" key="7">
    <source>
        <dbReference type="Proteomes" id="UP000700334"/>
    </source>
</evidence>
<feature type="region of interest" description="Disordered" evidence="1">
    <location>
        <begin position="692"/>
        <end position="720"/>
    </location>
</feature>
<dbReference type="GO" id="GO:0036297">
    <property type="term" value="P:interstrand cross-link repair"/>
    <property type="evidence" value="ECO:0007669"/>
    <property type="project" value="InterPro"/>
</dbReference>
<dbReference type="GO" id="GO:0045589">
    <property type="term" value="P:regulation of regulatory T cell differentiation"/>
    <property type="evidence" value="ECO:0007669"/>
    <property type="project" value="TreeGrafter"/>
</dbReference>
<dbReference type="InterPro" id="IPR055386">
    <property type="entry name" value="FANCA_helical"/>
</dbReference>
<dbReference type="PANTHER" id="PTHR12047:SF2">
    <property type="entry name" value="FANCONI ANEMIA GROUP A PROTEIN"/>
    <property type="match status" value="1"/>
</dbReference>
<feature type="domain" description="Fanconi anaemia group A protein arcN subdomain" evidence="5">
    <location>
        <begin position="871"/>
        <end position="1099"/>
    </location>
</feature>
<dbReference type="PANTHER" id="PTHR12047">
    <property type="entry name" value="FANCONI ANEMIA GROUP A PROTEIN"/>
    <property type="match status" value="1"/>
</dbReference>
<proteinExistence type="predicted"/>
<keyword evidence="7" id="KW-1185">Reference proteome</keyword>
<comment type="caution">
    <text evidence="6">The sequence shown here is derived from an EMBL/GenBank/DDBJ whole genome shotgun (WGS) entry which is preliminary data.</text>
</comment>
<dbReference type="OrthoDB" id="2287188at2759"/>
<feature type="compositionally biased region" description="Low complexity" evidence="1">
    <location>
        <begin position="699"/>
        <end position="708"/>
    </location>
</feature>
<accession>A0A8J6DH87</accession>
<name>A0A8J6DH87_GALPY</name>
<feature type="domain" description="Fanconi anaemia group A protein helical" evidence="4">
    <location>
        <begin position="787"/>
        <end position="847"/>
    </location>
</feature>
<evidence type="ECO:0000259" key="5">
    <source>
        <dbReference type="Pfam" id="PF24783"/>
    </source>
</evidence>
<dbReference type="Proteomes" id="UP000700334">
    <property type="component" value="Unassembled WGS sequence"/>
</dbReference>
<dbReference type="Pfam" id="PF24781">
    <property type="entry name" value="FANCA_helical"/>
    <property type="match status" value="2"/>
</dbReference>
<feature type="domain" description="Fanconi anaemia group A protein N-terminal" evidence="3">
    <location>
        <begin position="286"/>
        <end position="565"/>
    </location>
</feature>
<dbReference type="Pfam" id="PF15865">
    <property type="entry name" value="Fanconi_A_N"/>
    <property type="match status" value="2"/>
</dbReference>
<gene>
    <name evidence="6" type="ORF">J0S82_010733</name>
</gene>
<organism evidence="6 7">
    <name type="scientific">Galemys pyrenaicus</name>
    <name type="common">Iberian desman</name>
    <name type="synonym">Pyrenean desman</name>
    <dbReference type="NCBI Taxonomy" id="202257"/>
    <lineage>
        <taxon>Eukaryota</taxon>
        <taxon>Metazoa</taxon>
        <taxon>Chordata</taxon>
        <taxon>Craniata</taxon>
        <taxon>Vertebrata</taxon>
        <taxon>Euteleostomi</taxon>
        <taxon>Mammalia</taxon>
        <taxon>Eutheria</taxon>
        <taxon>Laurasiatheria</taxon>
        <taxon>Eulipotyphla</taxon>
        <taxon>Talpidae</taxon>
        <taxon>Galemys</taxon>
    </lineage>
</organism>
<feature type="domain" description="Fanconi anaemia group A protein N-terminal" evidence="3">
    <location>
        <begin position="165"/>
        <end position="259"/>
    </location>
</feature>
<dbReference type="GO" id="GO:0043240">
    <property type="term" value="C:Fanconi anaemia nuclear complex"/>
    <property type="evidence" value="ECO:0007669"/>
    <property type="project" value="InterPro"/>
</dbReference>
<dbReference type="InterPro" id="IPR055277">
    <property type="entry name" value="Fanconi_A_C"/>
</dbReference>
<dbReference type="PRINTS" id="PR00826">
    <property type="entry name" value="FANCONIAGENE"/>
</dbReference>
<feature type="domain" description="Fanconi anaemia group A protein helical" evidence="4">
    <location>
        <begin position="718"/>
        <end position="745"/>
    </location>
</feature>
<evidence type="ECO:0000259" key="4">
    <source>
        <dbReference type="Pfam" id="PF24781"/>
    </source>
</evidence>
<protein>
    <submittedName>
        <fullName evidence="6">Fanconi anemia group A protein</fullName>
    </submittedName>
</protein>
<dbReference type="InterPro" id="IPR031729">
    <property type="entry name" value="Fanconi_A_N"/>
</dbReference>
<sequence length="1903" mass="203110">MADSPAPRAPPDPGRRRRTWAELLAGRAKRQKLEPERGQELTAKGVHLLSRHLDLHTLLLEVDAPWNGHSGLSQLVGRPEASADRASSLIGSALQDQACSLGLPVPDLAGRVVAAAMAQLCEDGAETPGALLRPECRDKLDALLAVALDLLARGWLSRPALCRALWRAQDALLLEAAWQLHAQNVVGLPELLESAPDVPAAQAWLLQRLAHLCQQAAASCPSEAGTLLSDLVRVLVLKGFQEGADPSRDAEPERASQVGGAVGGGHCPLALWVPSRTPPGLRLSPTVRQVAAAVLQGMLAVTLEVLATSPEESAPSYIVARGWLGAFSGRTHCSIAWTGSPQRFFSHTLTQLLTHRPVLQVSDAVQKQREWTFARAHRLLTSLFRELAVLLSAEELVGRLRDVVAAQEVNWEHVLSCVSALMTCVPEARPLVQGALGRPWVGLPNAADAGIHWVDRLLASAFQSCDWDCMVAAFLVARQAALEGPSVAQPYADWFQATFGSSRGPHSGSKKALVFLFKFLADLVPYEGARYLQVHILRPPLVPDKYRSLLTDYISLAKTRLADLKAPGDVPEVRVPSACSPLGPGGPGPCPRPARLLGAEAPVGAAGGASATGVWLPQQAVGGPRGPPSRLWSPEPPGAAVASGREPERLQRVHMRRGSRRSLLLPAWDPALAPASQAGGPGQPHCRLVPGGARPVSRPHPAAASPMTPSTPAPQPHRRASQDVEKAVALFVQTGKIPVSVMEASPDPGPRNAVGHGGRGGCQGLAGRVLERLGKAFQRPPGVPPPPASALLRSIFRRSYFTSRFLPALLSPRVLPPAPDAREALIEALRRADKVPPSLLSAYRQACAAAKAGTLGGADPRPGEGTSTEGPLGQLAAALDGLRAAMAEPGQQGAVSAQMALVSERLSCALGPGKDDDSTEGSKIQLSVLAPELEAQEQAVVDLLLTAFCQNLMVASRFVPPDRQGAWASSFTTALRGRLLPAVLTRLCQLLWHQGPSLSPSQVLGLAALAVHLGGCRPALPEVCLGPPTGSLPVSELFDHLLTCRTREGWLFCLKFCTAALSYGLCRFPQSREALCSCLSPGLVKKFQFLVLRLLPEARAPLCGEPAPGHAWSPNPADWRHAALGLWAHGAFRALLEEEQELRLTYTDWLRMELDVQPGGDCLSDGARTAACLAPARPGQLPSCRFLPVRLLALARRGPDWCQSTRRTCVGGPGGGRADARGWRREGAGRARGCEWLCCGRRDFQCWAIHGHFLPAPTAAGGCDGDLEAACTTLAEALLDFHQRALSQELGDERATEGGPREDSWCWTSVWTGQTLQASEQQTPGGQAVALAAHLGRADGTREPPRRFCRLRPLQAMWGGAVLTPWRRLQGLRWASGHTLVHPAFPKLLRTHAVCRFALTPKPKAPWRPLCEPRLPSPCGRREALLSSPGPGRGSSAVSGALRFQEMAADLALGRAPPRGPFLLPALRRRLQAAQPAPGRWDHLGRQQQLLAYKRLLLALPPALLLRSAPAGRPEATDCADFFHLVNSELRNFCSSGVALTYDLTVHFFRGLLHACSRSGDPALTADLTLRACQAECPLLLTSAAVWWPRLEPELCHRWARCCPGPLPPELQRLREAQLFGRSVLSPDTAPAPAAPAGPAWISAAALHSAVQQAGPRGALQQQLRAQGEELLLFLCSFSLMSLLASHLDPQATRSSQQAQGICAATLRCLQERQLPWPRLFQLTQTGGGGVGHVLPRLAPDRLLRLLPLAFYSVLPHCDQDALEGDAAFLPVAVDMYLKLTCLFVSGETSAVAGRRQQLPGEAGPTGLAPQGCPAAPLQDDPVGLLTGARQLLLGSIPRCPGPLRAHAAQVSTPGRCAPGAARSLWLPPAGPAAHSLWLPQLLAAHGHRDPELHAALLHQPPA</sequence>
<evidence type="ECO:0000313" key="6">
    <source>
        <dbReference type="EMBL" id="KAG8508176.1"/>
    </source>
</evidence>
<feature type="domain" description="Fanconi anaemia group A protein C-terminal" evidence="2">
    <location>
        <begin position="1642"/>
        <end position="1842"/>
    </location>
</feature>
<dbReference type="Pfam" id="PF24783">
    <property type="entry name" value="FANCA_arcN"/>
    <property type="match status" value="1"/>
</dbReference>
<dbReference type="EMBL" id="JAGFMF010012068">
    <property type="protein sequence ID" value="KAG8508176.1"/>
    <property type="molecule type" value="Genomic_DNA"/>
</dbReference>
<dbReference type="Pfam" id="PF03511">
    <property type="entry name" value="FANCA_CTD"/>
    <property type="match status" value="1"/>
</dbReference>
<evidence type="ECO:0000256" key="1">
    <source>
        <dbReference type="SAM" id="MobiDB-lite"/>
    </source>
</evidence>